<evidence type="ECO:0000313" key="4">
    <source>
        <dbReference type="EMBL" id="KEZ86425.1"/>
    </source>
</evidence>
<dbReference type="InterPro" id="IPR057184">
    <property type="entry name" value="DUF7862"/>
</dbReference>
<dbReference type="NCBIfam" id="NF033445">
    <property type="entry name" value="BREX_PglZ_4"/>
    <property type="match status" value="1"/>
</dbReference>
<dbReference type="Pfam" id="PF25262">
    <property type="entry name" value="DUF7862"/>
    <property type="match status" value="1"/>
</dbReference>
<dbReference type="AlphaFoldDB" id="A0A084JBU1"/>
<feature type="domain" description="DUF7862" evidence="1">
    <location>
        <begin position="683"/>
        <end position="768"/>
    </location>
</feature>
<evidence type="ECO:0000259" key="1">
    <source>
        <dbReference type="Pfam" id="PF25262"/>
    </source>
</evidence>
<dbReference type="Proteomes" id="UP000028525">
    <property type="component" value="Unassembled WGS sequence"/>
</dbReference>
<evidence type="ECO:0000313" key="5">
    <source>
        <dbReference type="Proteomes" id="UP000028525"/>
    </source>
</evidence>
<feature type="domain" description="DUF7864" evidence="3">
    <location>
        <begin position="7"/>
        <end position="190"/>
    </location>
</feature>
<feature type="domain" description="DUF7863" evidence="2">
    <location>
        <begin position="216"/>
        <end position="385"/>
    </location>
</feature>
<dbReference type="Pfam" id="PF25264">
    <property type="entry name" value="DUF7864"/>
    <property type="match status" value="1"/>
</dbReference>
<dbReference type="OrthoDB" id="2015940at2"/>
<name>A0A084JBU1_9FIRM</name>
<sequence>MYCNNVEECFRQISTYFNGKSTGYALVFDTENIGVYSEVIQRLEADKSKNCMFVSNSCQKNELPDIDMCISEISKSGDFVLIGSSQALMLKSERDLENHVDLLFEQSISGHALVILNYCRRYIKKFESRDPRISNRVLLVGGGESPIPQIEIINESMNTVENAFVGINGLLAYLERMTESQLKEHRILPVKTRFRKRFFSQAVFQVTEVDGVYESLSKKYSDIAGATEKNYGTEVQWRWLNEKMLYHKSLSSVVKDELGTTSNFEVIIQDIDLQNEPYKSWLFWLAIKAFGTNNPYLNMVISGSKSVEDFEERIYLDLANADVNDPEFEKMYAERKRLLDKIPENLPMLAKYCERVGKYEKNAVYYLTDRSENEQYEFVRYLSIYDYTDDELFRAVKHFSLMLSLYLQPFVFDGVNTKVSEADVGLRDVLTEYFQEYKVQKVTNKIHLDFENKVNNYAKERPYNKLRPRSNIVSQLNKTDSELFFFDALGVEYLAFIKAKCEQYGLVVEISVAHCELPSITEKNKEFIQYFGGNYKKINELDELKHHSQVFDYEKRKEPVHLFRELEIIEEELRRIQSLLVQGCMSKAVIVSDHGASRLAVISGEENDSMLKLDEKGQHSGRCCPVESDPQIASAAFEDGFAVLANYERFKGGRKANVEVHGGATLEEVLVPVIVLSKRPENVEYCFTDPIIILKQKEVATLTLYCNIPMNKPRILVGQRFYDGEFVADQKHAKFIMPELKRSRNYVAELYDGDTSLSVSLEFKVQKSMGQEVDLFA</sequence>
<dbReference type="RefSeq" id="WP_038284932.1">
    <property type="nucleotide sequence ID" value="NZ_JPME01000045.1"/>
</dbReference>
<reference evidence="4 5" key="1">
    <citation type="submission" date="2014-07" db="EMBL/GenBank/DDBJ databases">
        <title>Draft genome of Clostridium celerecrescens 152B isolated from sediments associated with methane hydrate from Krishna Godavari basin.</title>
        <authorList>
            <person name="Honkalas V.S."/>
            <person name="Dabir A.P."/>
            <person name="Arora P."/>
            <person name="Dhakephalkar P.K."/>
        </authorList>
    </citation>
    <scope>NUCLEOTIDE SEQUENCE [LARGE SCALE GENOMIC DNA]</scope>
    <source>
        <strain evidence="4 5">152B</strain>
    </source>
</reference>
<dbReference type="InterPro" id="IPR057186">
    <property type="entry name" value="DUF7864"/>
</dbReference>
<organism evidence="4 5">
    <name type="scientific">Lacrimispora celerecrescens</name>
    <dbReference type="NCBI Taxonomy" id="29354"/>
    <lineage>
        <taxon>Bacteria</taxon>
        <taxon>Bacillati</taxon>
        <taxon>Bacillota</taxon>
        <taxon>Clostridia</taxon>
        <taxon>Lachnospirales</taxon>
        <taxon>Lachnospiraceae</taxon>
        <taxon>Lacrimispora</taxon>
    </lineage>
</organism>
<comment type="caution">
    <text evidence="4">The sequence shown here is derived from an EMBL/GenBank/DDBJ whole genome shotgun (WGS) entry which is preliminary data.</text>
</comment>
<dbReference type="InterPro" id="IPR057185">
    <property type="entry name" value="DUF7863"/>
</dbReference>
<proteinExistence type="predicted"/>
<accession>A0A084JBU1</accession>
<evidence type="ECO:0000259" key="2">
    <source>
        <dbReference type="Pfam" id="PF25263"/>
    </source>
</evidence>
<protein>
    <recommendedName>
        <fullName evidence="6">BREX-4 system phosphatase PglZ</fullName>
    </recommendedName>
</protein>
<dbReference type="Pfam" id="PF25263">
    <property type="entry name" value="DUF7863"/>
    <property type="match status" value="1"/>
</dbReference>
<keyword evidence="5" id="KW-1185">Reference proteome</keyword>
<evidence type="ECO:0000259" key="3">
    <source>
        <dbReference type="Pfam" id="PF25264"/>
    </source>
</evidence>
<gene>
    <name evidence="4" type="ORF">IO98_23020</name>
</gene>
<dbReference type="STRING" id="29354.IO98_23020"/>
<evidence type="ECO:0008006" key="6">
    <source>
        <dbReference type="Google" id="ProtNLM"/>
    </source>
</evidence>
<dbReference type="EMBL" id="JPME01000045">
    <property type="protein sequence ID" value="KEZ86425.1"/>
    <property type="molecule type" value="Genomic_DNA"/>
</dbReference>